<keyword evidence="3" id="KW-1185">Reference proteome</keyword>
<dbReference type="PANTHER" id="PTHR40078:SF1">
    <property type="entry name" value="INTEGRAL MEMBRANE PROTEIN"/>
    <property type="match status" value="1"/>
</dbReference>
<dbReference type="EMBL" id="SMGJ01000003">
    <property type="protein sequence ID" value="TCK69776.1"/>
    <property type="molecule type" value="Genomic_DNA"/>
</dbReference>
<reference evidence="2 3" key="1">
    <citation type="submission" date="2019-03" db="EMBL/GenBank/DDBJ databases">
        <title>Genomic Encyclopedia of Type Strains, Phase IV (KMG-IV): sequencing the most valuable type-strain genomes for metagenomic binning, comparative biology and taxonomic classification.</title>
        <authorList>
            <person name="Goeker M."/>
        </authorList>
    </citation>
    <scope>NUCLEOTIDE SEQUENCE [LARGE SCALE GENOMIC DNA]</scope>
    <source>
        <strain evidence="2 3">DSM 10053</strain>
    </source>
</reference>
<protein>
    <recommendedName>
        <fullName evidence="4">Membrane protein YczE</fullName>
    </recommendedName>
</protein>
<accession>A0A4R1KWS5</accession>
<evidence type="ECO:0000313" key="2">
    <source>
        <dbReference type="EMBL" id="TCK69776.1"/>
    </source>
</evidence>
<organism evidence="2 3">
    <name type="scientific">Lonepinella koalarum</name>
    <dbReference type="NCBI Taxonomy" id="53417"/>
    <lineage>
        <taxon>Bacteria</taxon>
        <taxon>Pseudomonadati</taxon>
        <taxon>Pseudomonadota</taxon>
        <taxon>Gammaproteobacteria</taxon>
        <taxon>Pasteurellales</taxon>
        <taxon>Pasteurellaceae</taxon>
        <taxon>Lonepinella</taxon>
    </lineage>
</organism>
<evidence type="ECO:0000313" key="3">
    <source>
        <dbReference type="Proteomes" id="UP000295496"/>
    </source>
</evidence>
<feature type="transmembrane region" description="Helical" evidence="1">
    <location>
        <begin position="26"/>
        <end position="46"/>
    </location>
</feature>
<dbReference type="Pfam" id="PF19700">
    <property type="entry name" value="DUF6198"/>
    <property type="match status" value="1"/>
</dbReference>
<dbReference type="InterPro" id="IPR038750">
    <property type="entry name" value="YczE/YyaS-like"/>
</dbReference>
<dbReference type="AlphaFoldDB" id="A0A4R1KWS5"/>
<sequence>MKTKTSLLPRTIWTAKHIWSLESKPLLVLLFTLVIMGIGEGLILSSNLGSAPWTVLSQGIALQGNFSVGLASFIISTIVMLFWIPLKLRIGIGSIFNVIVIAILLGITVAYLPYPDNLIWQISYFFSGLILFAIGTAFYLTCHLGAGPRDGLMVGICHLFHWKIGKVRTTIEVAACVLGYWLGGTVGIGTLIYALAVGWIIQGTLSLFRYYHS</sequence>
<dbReference type="RefSeq" id="WP_132301124.1">
    <property type="nucleotide sequence ID" value="NZ_CP170642.1"/>
</dbReference>
<gene>
    <name evidence="2" type="ORF">EV692_0972</name>
</gene>
<proteinExistence type="predicted"/>
<feature type="transmembrane region" description="Helical" evidence="1">
    <location>
        <begin position="173"/>
        <end position="201"/>
    </location>
</feature>
<name>A0A4R1KWS5_9PAST</name>
<feature type="transmembrane region" description="Helical" evidence="1">
    <location>
        <begin position="66"/>
        <end position="84"/>
    </location>
</feature>
<keyword evidence="1" id="KW-1133">Transmembrane helix</keyword>
<dbReference type="PANTHER" id="PTHR40078">
    <property type="entry name" value="INTEGRAL MEMBRANE PROTEIN-RELATED"/>
    <property type="match status" value="1"/>
</dbReference>
<evidence type="ECO:0008006" key="4">
    <source>
        <dbReference type="Google" id="ProtNLM"/>
    </source>
</evidence>
<keyword evidence="1" id="KW-0472">Membrane</keyword>
<feature type="transmembrane region" description="Helical" evidence="1">
    <location>
        <begin position="91"/>
        <end position="112"/>
    </location>
</feature>
<comment type="caution">
    <text evidence="2">The sequence shown here is derived from an EMBL/GenBank/DDBJ whole genome shotgun (WGS) entry which is preliminary data.</text>
</comment>
<keyword evidence="1" id="KW-0812">Transmembrane</keyword>
<feature type="transmembrane region" description="Helical" evidence="1">
    <location>
        <begin position="118"/>
        <end position="140"/>
    </location>
</feature>
<evidence type="ECO:0000256" key="1">
    <source>
        <dbReference type="SAM" id="Phobius"/>
    </source>
</evidence>
<dbReference type="Proteomes" id="UP000295496">
    <property type="component" value="Unassembled WGS sequence"/>
</dbReference>